<evidence type="ECO:0000313" key="2">
    <source>
        <dbReference type="Proteomes" id="UP001152320"/>
    </source>
</evidence>
<keyword evidence="2" id="KW-1185">Reference proteome</keyword>
<protein>
    <submittedName>
        <fullName evidence="1">Uncharacterized protein</fullName>
    </submittedName>
</protein>
<name>A0A9Q1H6Q8_HOLLE</name>
<proteinExistence type="predicted"/>
<comment type="caution">
    <text evidence="1">The sequence shown here is derived from an EMBL/GenBank/DDBJ whole genome shotgun (WGS) entry which is preliminary data.</text>
</comment>
<gene>
    <name evidence="1" type="ORF">HOLleu_21794</name>
</gene>
<evidence type="ECO:0000313" key="1">
    <source>
        <dbReference type="EMBL" id="KAJ8034798.1"/>
    </source>
</evidence>
<reference evidence="1" key="1">
    <citation type="submission" date="2021-10" db="EMBL/GenBank/DDBJ databases">
        <title>Tropical sea cucumber genome reveals ecological adaptation and Cuvierian tubules defense mechanism.</title>
        <authorList>
            <person name="Chen T."/>
        </authorList>
    </citation>
    <scope>NUCLEOTIDE SEQUENCE</scope>
    <source>
        <strain evidence="1">Nanhai2018</strain>
        <tissue evidence="1">Muscle</tissue>
    </source>
</reference>
<organism evidence="1 2">
    <name type="scientific">Holothuria leucospilota</name>
    <name type="common">Black long sea cucumber</name>
    <name type="synonym">Mertensiothuria leucospilota</name>
    <dbReference type="NCBI Taxonomy" id="206669"/>
    <lineage>
        <taxon>Eukaryota</taxon>
        <taxon>Metazoa</taxon>
        <taxon>Echinodermata</taxon>
        <taxon>Eleutherozoa</taxon>
        <taxon>Echinozoa</taxon>
        <taxon>Holothuroidea</taxon>
        <taxon>Aspidochirotacea</taxon>
        <taxon>Aspidochirotida</taxon>
        <taxon>Holothuriidae</taxon>
        <taxon>Holothuria</taxon>
    </lineage>
</organism>
<accession>A0A9Q1H6Q8</accession>
<dbReference type="Proteomes" id="UP001152320">
    <property type="component" value="Chromosome 10"/>
</dbReference>
<dbReference type="EMBL" id="JAIZAY010000010">
    <property type="protein sequence ID" value="KAJ8034798.1"/>
    <property type="molecule type" value="Genomic_DNA"/>
</dbReference>
<dbReference type="AlphaFoldDB" id="A0A9Q1H6Q8"/>
<sequence>MGTHILLYGGSLSCSIFTTVVPKIRASLLSIIPVFFVTLKSFSHFHRKMAAKQPLPKPCWGGGARRVAEWSIPAAVHQCVSHVRGFESRSMYVGFSPGTPAFLPLGIGLPLKSVAQPTKSVARRTEAPSGGPVN</sequence>